<dbReference type="Proteomes" id="UP000586827">
    <property type="component" value="Unassembled WGS sequence"/>
</dbReference>
<dbReference type="AlphaFoldDB" id="A0A849C145"/>
<sequence length="74" mass="8592">MTQHLSVKISDELDTRIRAAAGDNRSQWVVEAIEDRLERDMWARSKEVDRLLGLDDAWLAEERKAVDEVQRAAR</sequence>
<reference evidence="1 2" key="1">
    <citation type="submission" date="2020-05" db="EMBL/GenBank/DDBJ databases">
        <title>MicrobeNet Type strains.</title>
        <authorList>
            <person name="Nicholson A.C."/>
        </authorList>
    </citation>
    <scope>NUCLEOTIDE SEQUENCE [LARGE SCALE GENOMIC DNA]</scope>
    <source>
        <strain evidence="1 2">JCM 3224</strain>
    </source>
</reference>
<evidence type="ECO:0000313" key="1">
    <source>
        <dbReference type="EMBL" id="NNH72344.1"/>
    </source>
</evidence>
<proteinExistence type="predicted"/>
<keyword evidence="2" id="KW-1185">Reference proteome</keyword>
<accession>A0A849C145</accession>
<gene>
    <name evidence="1" type="ORF">HLB23_21195</name>
</gene>
<dbReference type="EMBL" id="JABELX010000007">
    <property type="protein sequence ID" value="NNH72344.1"/>
    <property type="molecule type" value="Genomic_DNA"/>
</dbReference>
<comment type="caution">
    <text evidence="1">The sequence shown here is derived from an EMBL/GenBank/DDBJ whole genome shotgun (WGS) entry which is preliminary data.</text>
</comment>
<dbReference type="RefSeq" id="WP_067519052.1">
    <property type="nucleotide sequence ID" value="NZ_JABELX010000007.1"/>
</dbReference>
<organism evidence="1 2">
    <name type="scientific">Nocardia uniformis</name>
    <dbReference type="NCBI Taxonomy" id="53432"/>
    <lineage>
        <taxon>Bacteria</taxon>
        <taxon>Bacillati</taxon>
        <taxon>Actinomycetota</taxon>
        <taxon>Actinomycetes</taxon>
        <taxon>Mycobacteriales</taxon>
        <taxon>Nocardiaceae</taxon>
        <taxon>Nocardia</taxon>
    </lineage>
</organism>
<name>A0A849C145_9NOCA</name>
<protein>
    <submittedName>
        <fullName evidence="1">Uncharacterized protein</fullName>
    </submittedName>
</protein>
<evidence type="ECO:0000313" key="2">
    <source>
        <dbReference type="Proteomes" id="UP000586827"/>
    </source>
</evidence>